<dbReference type="PANTHER" id="PTHR43167:SF1">
    <property type="entry name" value="PUTATIVE (AFU_ORTHOLOGUE AFUA_6G01830)-RELATED"/>
    <property type="match status" value="1"/>
</dbReference>
<dbReference type="SUPFAM" id="SSF53335">
    <property type="entry name" value="S-adenosyl-L-methionine-dependent methyltransferases"/>
    <property type="match status" value="1"/>
</dbReference>
<dbReference type="AlphaFoldDB" id="A0A3B0R275"/>
<dbReference type="PANTHER" id="PTHR43167">
    <property type="entry name" value="PUTATIVE (AFU_ORTHOLOGUE AFUA_6G01830)-RELATED"/>
    <property type="match status" value="1"/>
</dbReference>
<gene>
    <name evidence="1" type="ORF">MNBD_BACTEROID02-1242</name>
</gene>
<name>A0A3B0R275_9ZZZZ</name>
<dbReference type="EMBL" id="UOEB01000325">
    <property type="protein sequence ID" value="VAV86321.1"/>
    <property type="molecule type" value="Genomic_DNA"/>
</dbReference>
<accession>A0A3B0R275</accession>
<dbReference type="Gene3D" id="3.40.50.150">
    <property type="entry name" value="Vaccinia Virus protein VP39"/>
    <property type="match status" value="1"/>
</dbReference>
<dbReference type="Pfam" id="PF13578">
    <property type="entry name" value="Methyltransf_24"/>
    <property type="match status" value="1"/>
</dbReference>
<sequence length="257" mass="29896">MFYQIKAYLKFLLKSTNQHGVHSPFVFDLVTKCFYDKTNYEEYTKIEQYRASLLKNKNTIEITDLGVGSKTTKHSKRDISQIAKNVSTSKRRAKLLYRLVKYFNCKNNLELGTSLGIGTQALSLGNPNGNATTIEGCPNLAKFSRENFKLHHLHNIEVITGDFSEVLKTLKENTFDLVYFDGNHQKEATLNYFEALLSNAHNDSVFIFDDIYWSKDMTSAWEIIKQHPKVTVSIDTFYWGFIFFRKEQQKEHFTIRL</sequence>
<reference evidence="1" key="1">
    <citation type="submission" date="2018-06" db="EMBL/GenBank/DDBJ databases">
        <authorList>
            <person name="Zhirakovskaya E."/>
        </authorList>
    </citation>
    <scope>NUCLEOTIDE SEQUENCE</scope>
</reference>
<organism evidence="1">
    <name type="scientific">hydrothermal vent metagenome</name>
    <dbReference type="NCBI Taxonomy" id="652676"/>
    <lineage>
        <taxon>unclassified sequences</taxon>
        <taxon>metagenomes</taxon>
        <taxon>ecological metagenomes</taxon>
    </lineage>
</organism>
<dbReference type="InterPro" id="IPR029063">
    <property type="entry name" value="SAM-dependent_MTases_sf"/>
</dbReference>
<evidence type="ECO:0000313" key="1">
    <source>
        <dbReference type="EMBL" id="VAV86321.1"/>
    </source>
</evidence>
<protein>
    <recommendedName>
        <fullName evidence="2">Methyltransferase</fullName>
    </recommendedName>
</protein>
<dbReference type="CDD" id="cd02440">
    <property type="entry name" value="AdoMet_MTases"/>
    <property type="match status" value="1"/>
</dbReference>
<evidence type="ECO:0008006" key="2">
    <source>
        <dbReference type="Google" id="ProtNLM"/>
    </source>
</evidence>
<proteinExistence type="predicted"/>